<evidence type="ECO:0000313" key="2">
    <source>
        <dbReference type="EMBL" id="TKR96268.1"/>
    </source>
</evidence>
<comment type="caution">
    <text evidence="2">The sequence shown here is derived from an EMBL/GenBank/DDBJ whole genome shotgun (WGS) entry which is preliminary data.</text>
</comment>
<reference evidence="2 3" key="1">
    <citation type="journal article" date="2015" name="Genome Biol.">
        <title>Comparative genomics of Steinernema reveals deeply conserved gene regulatory networks.</title>
        <authorList>
            <person name="Dillman A.R."/>
            <person name="Macchietto M."/>
            <person name="Porter C.F."/>
            <person name="Rogers A."/>
            <person name="Williams B."/>
            <person name="Antoshechkin I."/>
            <person name="Lee M.M."/>
            <person name="Goodwin Z."/>
            <person name="Lu X."/>
            <person name="Lewis E.E."/>
            <person name="Goodrich-Blair H."/>
            <person name="Stock S.P."/>
            <person name="Adams B.J."/>
            <person name="Sternberg P.W."/>
            <person name="Mortazavi A."/>
        </authorList>
    </citation>
    <scope>NUCLEOTIDE SEQUENCE [LARGE SCALE GENOMIC DNA]</scope>
    <source>
        <strain evidence="2 3">ALL</strain>
    </source>
</reference>
<reference evidence="2 3" key="2">
    <citation type="journal article" date="2019" name="G3 (Bethesda)">
        <title>Hybrid Assembly of the Genome of the Entomopathogenic Nematode Steinernema carpocapsae Identifies the X-Chromosome.</title>
        <authorList>
            <person name="Serra L."/>
            <person name="Macchietto M."/>
            <person name="Macias-Munoz A."/>
            <person name="McGill C.J."/>
            <person name="Rodriguez I.M."/>
            <person name="Rodriguez B."/>
            <person name="Murad R."/>
            <person name="Mortazavi A."/>
        </authorList>
    </citation>
    <scope>NUCLEOTIDE SEQUENCE [LARGE SCALE GENOMIC DNA]</scope>
    <source>
        <strain evidence="2 3">ALL</strain>
    </source>
</reference>
<keyword evidence="3" id="KW-1185">Reference proteome</keyword>
<dbReference type="AlphaFoldDB" id="A0A4U5PI65"/>
<dbReference type="Proteomes" id="UP000298663">
    <property type="component" value="Unassembled WGS sequence"/>
</dbReference>
<gene>
    <name evidence="2" type="ORF">L596_010314</name>
</gene>
<protein>
    <submittedName>
        <fullName evidence="2">Uncharacterized protein</fullName>
    </submittedName>
</protein>
<feature type="region of interest" description="Disordered" evidence="1">
    <location>
        <begin position="1"/>
        <end position="22"/>
    </location>
</feature>
<evidence type="ECO:0000313" key="3">
    <source>
        <dbReference type="Proteomes" id="UP000298663"/>
    </source>
</evidence>
<evidence type="ECO:0000256" key="1">
    <source>
        <dbReference type="SAM" id="MobiDB-lite"/>
    </source>
</evidence>
<name>A0A4U5PI65_STECR</name>
<accession>A0A4U5PI65</accession>
<sequence length="95" mass="10420">MKTGCFSEPEVPECPQVHKNPNKSSNQSVFVCLEDDTSRTPVPSLTNQTEANGEGSAAPVVTLVIALFDVSVDWKKRWISFVKLIERSLIASSLI</sequence>
<organism evidence="2 3">
    <name type="scientific">Steinernema carpocapsae</name>
    <name type="common">Entomopathogenic nematode</name>
    <dbReference type="NCBI Taxonomy" id="34508"/>
    <lineage>
        <taxon>Eukaryota</taxon>
        <taxon>Metazoa</taxon>
        <taxon>Ecdysozoa</taxon>
        <taxon>Nematoda</taxon>
        <taxon>Chromadorea</taxon>
        <taxon>Rhabditida</taxon>
        <taxon>Tylenchina</taxon>
        <taxon>Panagrolaimomorpha</taxon>
        <taxon>Strongyloidoidea</taxon>
        <taxon>Steinernematidae</taxon>
        <taxon>Steinernema</taxon>
    </lineage>
</organism>
<dbReference type="EMBL" id="AZBU02000002">
    <property type="protein sequence ID" value="TKR96268.1"/>
    <property type="molecule type" value="Genomic_DNA"/>
</dbReference>
<proteinExistence type="predicted"/>